<reference evidence="5" key="2">
    <citation type="submission" date="2011-01" db="EMBL/GenBank/DDBJ databases">
        <title>The complete genome of Deinococcus maricopensis DSM 21211.</title>
        <authorList>
            <consortium name="US DOE Joint Genome Institute (JGI-PGF)"/>
            <person name="Lucas S."/>
            <person name="Copeland A."/>
            <person name="Lapidus A."/>
            <person name="Goodwin L."/>
            <person name="Pitluck S."/>
            <person name="Kyrpides N."/>
            <person name="Mavromatis K."/>
            <person name="Pagani I."/>
            <person name="Ivanova N."/>
            <person name="Ovchinnikova G."/>
            <person name="Zeytun A."/>
            <person name="Detter J.C."/>
            <person name="Han C."/>
            <person name="Land M."/>
            <person name="Hauser L."/>
            <person name="Markowitz V."/>
            <person name="Cheng J.-F."/>
            <person name="Hugenholtz P."/>
            <person name="Woyke T."/>
            <person name="Wu D."/>
            <person name="Pukall R."/>
            <person name="Gehrich-Schroeter G."/>
            <person name="Brambilla E."/>
            <person name="Klenk H.-P."/>
            <person name="Eisen J.A."/>
        </authorList>
    </citation>
    <scope>NUCLEOTIDE SEQUENCE [LARGE SCALE GENOMIC DNA]</scope>
    <source>
        <strain evidence="5">DSM 21211 / LMG 22137 / NRRL B-23946 / LB-34</strain>
    </source>
</reference>
<accession>E8U4Y0</accession>
<reference evidence="4 5" key="1">
    <citation type="journal article" date="2011" name="Stand. Genomic Sci.">
        <title>Complete genome sequence of Deinococcus maricopensis type strain (LB-34).</title>
        <authorList>
            <person name="Pukall R."/>
            <person name="Zeytun A."/>
            <person name="Lucas S."/>
            <person name="Lapidus A."/>
            <person name="Hammon N."/>
            <person name="Deshpande S."/>
            <person name="Nolan M."/>
            <person name="Cheng J.F."/>
            <person name="Pitluck S."/>
            <person name="Liolios K."/>
            <person name="Pagani I."/>
            <person name="Mikhailova N."/>
            <person name="Ivanova N."/>
            <person name="Mavromatis K."/>
            <person name="Pati A."/>
            <person name="Tapia R."/>
            <person name="Han C."/>
            <person name="Goodwin L."/>
            <person name="Chen A."/>
            <person name="Palaniappan K."/>
            <person name="Land M."/>
            <person name="Hauser L."/>
            <person name="Chang Y.J."/>
            <person name="Jeffries C.D."/>
            <person name="Brambilla E.M."/>
            <person name="Rohde M."/>
            <person name="Goker M."/>
            <person name="Detter J.C."/>
            <person name="Woyke T."/>
            <person name="Bristow J."/>
            <person name="Eisen J.A."/>
            <person name="Markowitz V."/>
            <person name="Hugenholtz P."/>
            <person name="Kyrpides N.C."/>
            <person name="Klenk H.P."/>
        </authorList>
    </citation>
    <scope>NUCLEOTIDE SEQUENCE [LARGE SCALE GENOMIC DNA]</scope>
    <source>
        <strain evidence="5">DSM 21211 / LMG 22137 / NRRL B-23946 / LB-34</strain>
    </source>
</reference>
<dbReference type="HOGENOM" id="CLU_538316_0_0_0"/>
<organism evidence="4 5">
    <name type="scientific">Deinococcus maricopensis (strain DSM 21211 / LMG 22137 / NRRL B-23946 / LB-34)</name>
    <dbReference type="NCBI Taxonomy" id="709986"/>
    <lineage>
        <taxon>Bacteria</taxon>
        <taxon>Thermotogati</taxon>
        <taxon>Deinococcota</taxon>
        <taxon>Deinococci</taxon>
        <taxon>Deinococcales</taxon>
        <taxon>Deinococcaceae</taxon>
        <taxon>Deinococcus</taxon>
    </lineage>
</organism>
<evidence type="ECO:0000259" key="3">
    <source>
        <dbReference type="PROSITE" id="PS51826"/>
    </source>
</evidence>
<feature type="compositionally biased region" description="Low complexity" evidence="2">
    <location>
        <begin position="172"/>
        <end position="181"/>
    </location>
</feature>
<evidence type="ECO:0000256" key="1">
    <source>
        <dbReference type="ARBA" id="ARBA00007317"/>
    </source>
</evidence>
<feature type="compositionally biased region" description="Pro residues" evidence="2">
    <location>
        <begin position="266"/>
        <end position="277"/>
    </location>
</feature>
<dbReference type="eggNOG" id="COG0508">
    <property type="taxonomic scope" value="Bacteria"/>
</dbReference>
<dbReference type="InterPro" id="IPR036625">
    <property type="entry name" value="E3-bd_dom_sf"/>
</dbReference>
<dbReference type="RefSeq" id="WP_013555624.1">
    <property type="nucleotide sequence ID" value="NC_014958.1"/>
</dbReference>
<feature type="region of interest" description="Disordered" evidence="2">
    <location>
        <begin position="353"/>
        <end position="372"/>
    </location>
</feature>
<dbReference type="GO" id="GO:0016746">
    <property type="term" value="F:acyltransferase activity"/>
    <property type="evidence" value="ECO:0007669"/>
    <property type="project" value="InterPro"/>
</dbReference>
<dbReference type="PROSITE" id="PS51826">
    <property type="entry name" value="PSBD"/>
    <property type="match status" value="1"/>
</dbReference>
<protein>
    <submittedName>
        <fullName evidence="4">E3 binding domain protein</fullName>
    </submittedName>
</protein>
<feature type="region of interest" description="Disordered" evidence="2">
    <location>
        <begin position="95"/>
        <end position="116"/>
    </location>
</feature>
<keyword evidence="5" id="KW-1185">Reference proteome</keyword>
<feature type="region of interest" description="Disordered" evidence="2">
    <location>
        <begin position="172"/>
        <end position="300"/>
    </location>
</feature>
<feature type="compositionally biased region" description="Low complexity" evidence="2">
    <location>
        <begin position="197"/>
        <end position="230"/>
    </location>
</feature>
<dbReference type="EMBL" id="CP002454">
    <property type="protein sequence ID" value="ADV66119.1"/>
    <property type="molecule type" value="Genomic_DNA"/>
</dbReference>
<name>E8U4Y0_DEIML</name>
<dbReference type="Gene3D" id="4.10.320.10">
    <property type="entry name" value="E3-binding domain"/>
    <property type="match status" value="1"/>
</dbReference>
<proteinExistence type="inferred from homology"/>
<comment type="similarity">
    <text evidence="1">Belongs to the 2-oxoacid dehydrogenase family.</text>
</comment>
<dbReference type="STRING" id="709986.Deima_0459"/>
<dbReference type="Pfam" id="PF02817">
    <property type="entry name" value="E3_binding"/>
    <property type="match status" value="1"/>
</dbReference>
<evidence type="ECO:0000313" key="5">
    <source>
        <dbReference type="Proteomes" id="UP000008635"/>
    </source>
</evidence>
<dbReference type="OrthoDB" id="69006at2"/>
<dbReference type="SUPFAM" id="SSF47005">
    <property type="entry name" value="Peripheral subunit-binding domain of 2-oxo acid dehydrogenase complex"/>
    <property type="match status" value="1"/>
</dbReference>
<dbReference type="KEGG" id="dmr:Deima_0459"/>
<sequence length="568" mass="57533">MENIAPLAKILAEANGIDWRKIEGTGDGGLIVEQDILNFLTRVMSGEEEPPSTPVDLPPPDWEGDMAAMPSMDAAVAALSQAGVESDITDFVKSGAGTVPTPPTPAATAAPAGRDDVVQAPPVSLDDEGMDFELDEGDTEPVEAEPIAASAPDTTVVVSAPVDAEPMMPVDAPAAPLADAPAPAPYTFQDQPDTRMTSTAWDAPSTPAPTPAASAPVQDTAPAPAASAPEQPAPDAPQQGGGFGLGGFLSRLYRRNDAAAEATPSAPTPEPVQPAAPTPVAAQPEVAPAQPEPTPAAAEVQPEPVHVLPEVAPVVAEPQAPEEQYTHAEPAPIEPVHAPAAEAHVDAAPLGEPVVTDTAPQDTPESAPLVADQLRPDTDTAEEISEPNVSAPFATETPALAGVAAAPAAVPAASHGTARVARRGTLRRTLAAGAATEAAAHLSDALGSRVPLALLVARAATRHDGHTVALARVAGDDVTPIQADLHGDFRANAQAFAAGTAGVGADLLVIDGSSLENGEVLFLDGPALTVTHDANGVTLTLTGMSAGEAARVLDTVERELQTPIKLLF</sequence>
<feature type="compositionally biased region" description="Low complexity" evidence="2">
    <location>
        <begin position="278"/>
        <end position="300"/>
    </location>
</feature>
<evidence type="ECO:0000256" key="2">
    <source>
        <dbReference type="SAM" id="MobiDB-lite"/>
    </source>
</evidence>
<gene>
    <name evidence="4" type="ordered locus">Deima_0459</name>
</gene>
<evidence type="ECO:0000313" key="4">
    <source>
        <dbReference type="EMBL" id="ADV66119.1"/>
    </source>
</evidence>
<dbReference type="AlphaFoldDB" id="E8U4Y0"/>
<dbReference type="InterPro" id="IPR004167">
    <property type="entry name" value="PSBD"/>
</dbReference>
<feature type="domain" description="Peripheral subunit-binding (PSBD)" evidence="3">
    <location>
        <begin position="3"/>
        <end position="40"/>
    </location>
</feature>
<dbReference type="Proteomes" id="UP000008635">
    <property type="component" value="Chromosome"/>
</dbReference>